<keyword evidence="2" id="KW-1185">Reference proteome</keyword>
<dbReference type="EMBL" id="KL198097">
    <property type="protein sequence ID" value="KDQ07991.1"/>
    <property type="molecule type" value="Genomic_DNA"/>
</dbReference>
<reference evidence="2" key="1">
    <citation type="journal article" date="2014" name="Proc. Natl. Acad. Sci. U.S.A.">
        <title>Extensive sampling of basidiomycete genomes demonstrates inadequacy of the white-rot/brown-rot paradigm for wood decay fungi.</title>
        <authorList>
            <person name="Riley R."/>
            <person name="Salamov A.A."/>
            <person name="Brown D.W."/>
            <person name="Nagy L.G."/>
            <person name="Floudas D."/>
            <person name="Held B.W."/>
            <person name="Levasseur A."/>
            <person name="Lombard V."/>
            <person name="Morin E."/>
            <person name="Otillar R."/>
            <person name="Lindquist E.A."/>
            <person name="Sun H."/>
            <person name="LaButti K.M."/>
            <person name="Schmutz J."/>
            <person name="Jabbour D."/>
            <person name="Luo H."/>
            <person name="Baker S.E."/>
            <person name="Pisabarro A.G."/>
            <person name="Walton J.D."/>
            <person name="Blanchette R.A."/>
            <person name="Henrissat B."/>
            <person name="Martin F."/>
            <person name="Cullen D."/>
            <person name="Hibbett D.S."/>
            <person name="Grigoriev I.V."/>
        </authorList>
    </citation>
    <scope>NUCLEOTIDE SEQUENCE [LARGE SCALE GENOMIC DNA]</scope>
    <source>
        <strain evidence="2">FD-172 SS1</strain>
    </source>
</reference>
<accession>A0A067M8T5</accession>
<evidence type="ECO:0000313" key="2">
    <source>
        <dbReference type="Proteomes" id="UP000027195"/>
    </source>
</evidence>
<dbReference type="HOGENOM" id="CLU_2209597_0_0_1"/>
<dbReference type="AlphaFoldDB" id="A0A067M8T5"/>
<gene>
    <name evidence="1" type="ORF">BOTBODRAFT_70050</name>
</gene>
<dbReference type="Proteomes" id="UP000027195">
    <property type="component" value="Unassembled WGS sequence"/>
</dbReference>
<name>A0A067M8T5_BOTB1</name>
<sequence>MTLLRAAPFGATPRPSQVFTLSTASGPLYFTLLLSLTLFSKKNLPNLFQPDVKSSESWNFNTPIIQHLGGRINSGLSYFSLLPLQPEMFACSIPSISKLGIDGFARR</sequence>
<protein>
    <submittedName>
        <fullName evidence="1">Uncharacterized protein</fullName>
    </submittedName>
</protein>
<evidence type="ECO:0000313" key="1">
    <source>
        <dbReference type="EMBL" id="KDQ07991.1"/>
    </source>
</evidence>
<dbReference type="InParanoid" id="A0A067M8T5"/>
<proteinExistence type="predicted"/>
<organism evidence="1 2">
    <name type="scientific">Botryobasidium botryosum (strain FD-172 SS1)</name>
    <dbReference type="NCBI Taxonomy" id="930990"/>
    <lineage>
        <taxon>Eukaryota</taxon>
        <taxon>Fungi</taxon>
        <taxon>Dikarya</taxon>
        <taxon>Basidiomycota</taxon>
        <taxon>Agaricomycotina</taxon>
        <taxon>Agaricomycetes</taxon>
        <taxon>Cantharellales</taxon>
        <taxon>Botryobasidiaceae</taxon>
        <taxon>Botryobasidium</taxon>
    </lineage>
</organism>